<sequence>MEEMNKNYVNRSEEETEGKTLSVFCSDSVGVKAKMTFDSCVVEGVQITYWQDDDEDMEERIESVFAMLFEEVIKTRSLSRNKVGN</sequence>
<gene>
    <name evidence="1" type="ORF">UR19_C0004G0007</name>
</gene>
<dbReference type="EMBL" id="LBOG01000004">
    <property type="protein sequence ID" value="KKP30099.1"/>
    <property type="molecule type" value="Genomic_DNA"/>
</dbReference>
<dbReference type="Proteomes" id="UP000034934">
    <property type="component" value="Unassembled WGS sequence"/>
</dbReference>
<comment type="caution">
    <text evidence="1">The sequence shown here is derived from an EMBL/GenBank/DDBJ whole genome shotgun (WGS) entry which is preliminary data.</text>
</comment>
<evidence type="ECO:0000313" key="1">
    <source>
        <dbReference type="EMBL" id="KKP30099.1"/>
    </source>
</evidence>
<reference evidence="1 2" key="1">
    <citation type="journal article" date="2015" name="Nature">
        <title>rRNA introns, odd ribosomes, and small enigmatic genomes across a large radiation of phyla.</title>
        <authorList>
            <person name="Brown C.T."/>
            <person name="Hug L.A."/>
            <person name="Thomas B.C."/>
            <person name="Sharon I."/>
            <person name="Castelle C.J."/>
            <person name="Singh A."/>
            <person name="Wilkins M.J."/>
            <person name="Williams K.H."/>
            <person name="Banfield J.F."/>
        </authorList>
    </citation>
    <scope>NUCLEOTIDE SEQUENCE [LARGE SCALE GENOMIC DNA]</scope>
</reference>
<proteinExistence type="predicted"/>
<evidence type="ECO:0000313" key="2">
    <source>
        <dbReference type="Proteomes" id="UP000034934"/>
    </source>
</evidence>
<name>A0A0F9YEL5_9BACT</name>
<protein>
    <submittedName>
        <fullName evidence="1">Uncharacterized protein</fullName>
    </submittedName>
</protein>
<organism evidence="1 2">
    <name type="scientific">Candidatus Nomurabacteria bacterium GW2011_GWF1_31_48</name>
    <dbReference type="NCBI Taxonomy" id="1618767"/>
    <lineage>
        <taxon>Bacteria</taxon>
        <taxon>Candidatus Nomuraibacteriota</taxon>
    </lineage>
</organism>
<dbReference type="AlphaFoldDB" id="A0A0F9YEL5"/>
<accession>A0A0F9YEL5</accession>